<reference evidence="1" key="1">
    <citation type="submission" date="2022-07" db="EMBL/GenBank/DDBJ databases">
        <title>Phylogenomic reconstructions and comparative analyses of Kickxellomycotina fungi.</title>
        <authorList>
            <person name="Reynolds N.K."/>
            <person name="Stajich J.E."/>
            <person name="Barry K."/>
            <person name="Grigoriev I.V."/>
            <person name="Crous P."/>
            <person name="Smith M.E."/>
        </authorList>
    </citation>
    <scope>NUCLEOTIDE SEQUENCE</scope>
    <source>
        <strain evidence="1">RSA 476</strain>
    </source>
</reference>
<evidence type="ECO:0000313" key="1">
    <source>
        <dbReference type="EMBL" id="KAJ2859407.1"/>
    </source>
</evidence>
<dbReference type="Proteomes" id="UP001140074">
    <property type="component" value="Unassembled WGS sequence"/>
</dbReference>
<proteinExistence type="predicted"/>
<organism evidence="1 2">
    <name type="scientific">Coemansia aciculifera</name>
    <dbReference type="NCBI Taxonomy" id="417176"/>
    <lineage>
        <taxon>Eukaryota</taxon>
        <taxon>Fungi</taxon>
        <taxon>Fungi incertae sedis</taxon>
        <taxon>Zoopagomycota</taxon>
        <taxon>Kickxellomycotina</taxon>
        <taxon>Kickxellomycetes</taxon>
        <taxon>Kickxellales</taxon>
        <taxon>Kickxellaceae</taxon>
        <taxon>Coemansia</taxon>
    </lineage>
</organism>
<feature type="non-terminal residue" evidence="1">
    <location>
        <position position="125"/>
    </location>
</feature>
<dbReference type="AlphaFoldDB" id="A0A9W8M0M8"/>
<name>A0A9W8M0M8_9FUNG</name>
<gene>
    <name evidence="1" type="ORF">GGH94_006122</name>
</gene>
<keyword evidence="2" id="KW-1185">Reference proteome</keyword>
<evidence type="ECO:0000313" key="2">
    <source>
        <dbReference type="Proteomes" id="UP001140074"/>
    </source>
</evidence>
<protein>
    <submittedName>
        <fullName evidence="1">Uncharacterized protein</fullName>
    </submittedName>
</protein>
<dbReference type="EMBL" id="JANBUY010000394">
    <property type="protein sequence ID" value="KAJ2859407.1"/>
    <property type="molecule type" value="Genomic_DNA"/>
</dbReference>
<accession>A0A9W8M0M8</accession>
<sequence length="125" mass="14055">MMMLRQVVTQGKAHARNLTLSRALFAEFPLKQPCWSVGVLLQRPASITHLPEAEQTLGSKEVQHLYNLAGLHMPDPVTNPQDYAQVLTDINQLRDFLSHLRVVSESEDLSLVEPLARISEPVLFT</sequence>
<comment type="caution">
    <text evidence="1">The sequence shown here is derived from an EMBL/GenBank/DDBJ whole genome shotgun (WGS) entry which is preliminary data.</text>
</comment>